<organism evidence="1 2">
    <name type="scientific">Turicibacter faecis</name>
    <dbReference type="NCBI Taxonomy" id="2963365"/>
    <lineage>
        <taxon>Bacteria</taxon>
        <taxon>Bacillati</taxon>
        <taxon>Bacillota</taxon>
        <taxon>Erysipelotrichia</taxon>
        <taxon>Erysipelotrichales</taxon>
        <taxon>Turicibacteraceae</taxon>
        <taxon>Turicibacter</taxon>
    </lineage>
</organism>
<protein>
    <submittedName>
        <fullName evidence="1">Uncharacterized protein</fullName>
    </submittedName>
</protein>
<accession>A0ABM8IJ57</accession>
<reference evidence="1" key="1">
    <citation type="journal article" date="2024" name="Int. J. Syst. Evol. Microbiol.">
        <title>Turicibacter faecis sp. nov., isolated from faeces of heart failure mouse model.</title>
        <authorList>
            <person name="Imamura Y."/>
            <person name="Motooka D."/>
            <person name="Nakajima Y."/>
            <person name="Ito S."/>
            <person name="Kitakaze M."/>
            <person name="Iida T."/>
            <person name="Nakamura S."/>
        </authorList>
    </citation>
    <scope>NUCLEOTIDE SEQUENCE</scope>
    <source>
        <strain evidence="1">TC023</strain>
    </source>
</reference>
<dbReference type="Proteomes" id="UP001432099">
    <property type="component" value="Chromosome"/>
</dbReference>
<name>A0ABM8IJ57_9FIRM</name>
<sequence>MWKDTVNGAEGTFETKQKEKVVVEIKKKEGVAVIVRPTHEQAIAGMRDNHVKIWNDLLFDQVTYNQIKSKMEALLIKKATKDNKSKRR</sequence>
<keyword evidence="2" id="KW-1185">Reference proteome</keyword>
<proteinExistence type="predicted"/>
<evidence type="ECO:0000313" key="1">
    <source>
        <dbReference type="EMBL" id="BEH91271.1"/>
    </source>
</evidence>
<dbReference type="EMBL" id="AP028127">
    <property type="protein sequence ID" value="BEH91271.1"/>
    <property type="molecule type" value="Genomic_DNA"/>
</dbReference>
<gene>
    <name evidence="1" type="ORF">T23_13730</name>
</gene>
<evidence type="ECO:0000313" key="2">
    <source>
        <dbReference type="Proteomes" id="UP001432099"/>
    </source>
</evidence>
<dbReference type="RefSeq" id="WP_161830892.1">
    <property type="nucleotide sequence ID" value="NZ_AP028127.1"/>
</dbReference>